<organism evidence="11 12">
    <name type="scientific">Syntrophomonas wolfei subsp. wolfei (strain DSM 2245B / Goettingen)</name>
    <dbReference type="NCBI Taxonomy" id="335541"/>
    <lineage>
        <taxon>Bacteria</taxon>
        <taxon>Bacillati</taxon>
        <taxon>Bacillota</taxon>
        <taxon>Clostridia</taxon>
        <taxon>Eubacteriales</taxon>
        <taxon>Syntrophomonadaceae</taxon>
        <taxon>Syntrophomonas</taxon>
    </lineage>
</organism>
<dbReference type="GO" id="GO:0051607">
    <property type="term" value="P:defense response to virus"/>
    <property type="evidence" value="ECO:0007669"/>
    <property type="project" value="UniProtKB-KW"/>
</dbReference>
<evidence type="ECO:0000256" key="3">
    <source>
        <dbReference type="ARBA" id="ARBA00022801"/>
    </source>
</evidence>
<dbReference type="PANTHER" id="PTHR37168:SF2">
    <property type="entry name" value="CRISPR-ASSOCIATED EXONUCLEASE CAS4"/>
    <property type="match status" value="1"/>
</dbReference>
<evidence type="ECO:0000256" key="7">
    <source>
        <dbReference type="ARBA" id="ARBA00023118"/>
    </source>
</evidence>
<sequence>MPETEFQVNGTLIWYYYICKRQVWLMAHALGPDQEDNNLYQGRTIHEFSYQRDKKEINLGNIKIDLVRSEKGRLIIGEIKKSSKFLTSATRQLQFYLWQIEQMGIAACGELFIPEEKQRIEVILDEEARLELETATKKIIDIVEKAAPPPAQKIKWCKPCAYAEFCWA</sequence>
<dbReference type="InterPro" id="IPR011604">
    <property type="entry name" value="PDDEXK-like_dom_sf"/>
</dbReference>
<protein>
    <recommendedName>
        <fullName evidence="9">CRISPR-associated exonuclease Cas4</fullName>
        <ecNumber evidence="9">3.1.12.1</ecNumber>
    </recommendedName>
</protein>
<proteinExistence type="inferred from homology"/>
<dbReference type="OrthoDB" id="9794720at2"/>
<keyword evidence="5 9" id="KW-0408">Iron</keyword>
<evidence type="ECO:0000256" key="6">
    <source>
        <dbReference type="ARBA" id="ARBA00023014"/>
    </source>
</evidence>
<dbReference type="Proteomes" id="UP000001968">
    <property type="component" value="Chromosome"/>
</dbReference>
<evidence type="ECO:0000313" key="12">
    <source>
        <dbReference type="Proteomes" id="UP000001968"/>
    </source>
</evidence>
<evidence type="ECO:0000256" key="2">
    <source>
        <dbReference type="ARBA" id="ARBA00022723"/>
    </source>
</evidence>
<evidence type="ECO:0000256" key="9">
    <source>
        <dbReference type="RuleBase" id="RU365022"/>
    </source>
</evidence>
<keyword evidence="8 9" id="KW-0464">Manganese</keyword>
<dbReference type="AlphaFoldDB" id="Q0ATZ9"/>
<name>Q0ATZ9_SYNWW</name>
<keyword evidence="3 9" id="KW-0378">Hydrolase</keyword>
<comment type="function">
    <text evidence="9">CRISPR (clustered regularly interspaced short palindromic repeat) is an adaptive immune system that provides protection against mobile genetic elements (viruses, transposable elements and conjugative plasmids). CRISPR clusters contain sequences complementary to antecedent mobile elements and target invading nucleic acids. CRISPR clusters are transcribed and processed into CRISPR RNA (crRNA).</text>
</comment>
<dbReference type="KEGG" id="swo:Swol_2517"/>
<dbReference type="Gene3D" id="3.90.320.10">
    <property type="match status" value="1"/>
</dbReference>
<dbReference type="InterPro" id="IPR013343">
    <property type="entry name" value="CRISPR-assoc_prot_Cas4"/>
</dbReference>
<feature type="domain" description="DUF83" evidence="10">
    <location>
        <begin position="9"/>
        <end position="168"/>
    </location>
</feature>
<keyword evidence="1 9" id="KW-0540">Nuclease</keyword>
<accession>Q0ATZ9</accession>
<dbReference type="EC" id="3.1.12.1" evidence="9"/>
<evidence type="ECO:0000256" key="8">
    <source>
        <dbReference type="ARBA" id="ARBA00023211"/>
    </source>
</evidence>
<dbReference type="GO" id="GO:0046872">
    <property type="term" value="F:metal ion binding"/>
    <property type="evidence" value="ECO:0007669"/>
    <property type="project" value="UniProtKB-KW"/>
</dbReference>
<evidence type="ECO:0000313" key="11">
    <source>
        <dbReference type="EMBL" id="ABI69805.1"/>
    </source>
</evidence>
<keyword evidence="12" id="KW-1185">Reference proteome</keyword>
<comment type="cofactor">
    <cofactor evidence="9">
        <name>Mg(2+)</name>
        <dbReference type="ChEBI" id="CHEBI:18420"/>
    </cofactor>
    <cofactor evidence="9">
        <name>Mn(2+)</name>
        <dbReference type="ChEBI" id="CHEBI:29035"/>
    </cofactor>
    <text evidence="9">Mg(2+) or Mn(2+) required for ssDNA cleavage activity.</text>
</comment>
<evidence type="ECO:0000259" key="10">
    <source>
        <dbReference type="Pfam" id="PF01930"/>
    </source>
</evidence>
<gene>
    <name evidence="11" type="ordered locus">Swol_2517</name>
</gene>
<dbReference type="RefSeq" id="WP_011641885.1">
    <property type="nucleotide sequence ID" value="NC_008346.1"/>
</dbReference>
<dbReference type="eggNOG" id="COG1468">
    <property type="taxonomic scope" value="Bacteria"/>
</dbReference>
<dbReference type="GO" id="GO:0004527">
    <property type="term" value="F:exonuclease activity"/>
    <property type="evidence" value="ECO:0007669"/>
    <property type="project" value="UniProtKB-KW"/>
</dbReference>
<dbReference type="Pfam" id="PF01930">
    <property type="entry name" value="Cas_Cas4"/>
    <property type="match status" value="1"/>
</dbReference>
<keyword evidence="7 9" id="KW-0051">Antiviral defense</keyword>
<evidence type="ECO:0000256" key="5">
    <source>
        <dbReference type="ARBA" id="ARBA00023004"/>
    </source>
</evidence>
<keyword evidence="4 9" id="KW-0269">Exonuclease</keyword>
<dbReference type="STRING" id="335541.Swol_2517"/>
<dbReference type="InterPro" id="IPR022765">
    <property type="entry name" value="Dna2/Cas4_DUF83"/>
</dbReference>
<comment type="cofactor">
    <cofactor evidence="9">
        <name>iron-sulfur cluster</name>
        <dbReference type="ChEBI" id="CHEBI:30408"/>
    </cofactor>
</comment>
<dbReference type="NCBIfam" id="TIGR00372">
    <property type="entry name" value="cas4"/>
    <property type="match status" value="1"/>
</dbReference>
<dbReference type="GO" id="GO:0051536">
    <property type="term" value="F:iron-sulfur cluster binding"/>
    <property type="evidence" value="ECO:0007669"/>
    <property type="project" value="UniProtKB-KW"/>
</dbReference>
<dbReference type="HOGENOM" id="CLU_133784_0_0_9"/>
<evidence type="ECO:0000256" key="4">
    <source>
        <dbReference type="ARBA" id="ARBA00022839"/>
    </source>
</evidence>
<comment type="similarity">
    <text evidence="9">Belongs to the CRISPR-associated exonuclease Cas4 family.</text>
</comment>
<reference evidence="12" key="1">
    <citation type="journal article" date="2010" name="Environ. Microbiol.">
        <title>The genome of Syntrophomonas wolfei: new insights into syntrophic metabolism and biohydrogen production.</title>
        <authorList>
            <person name="Sieber J.R."/>
            <person name="Sims D.R."/>
            <person name="Han C."/>
            <person name="Kim E."/>
            <person name="Lykidis A."/>
            <person name="Lapidus A.L."/>
            <person name="McDonnald E."/>
            <person name="Rohlin L."/>
            <person name="Culley D.E."/>
            <person name="Gunsalus R."/>
            <person name="McInerney M.J."/>
        </authorList>
    </citation>
    <scope>NUCLEOTIDE SEQUENCE [LARGE SCALE GENOMIC DNA]</scope>
    <source>
        <strain evidence="12">DSM 2245B / Goettingen</strain>
    </source>
</reference>
<dbReference type="PANTHER" id="PTHR37168">
    <property type="entry name" value="CRISPR-ASSOCIATED EXONUCLEASE CAS4"/>
    <property type="match status" value="1"/>
</dbReference>
<keyword evidence="2 9" id="KW-0479">Metal-binding</keyword>
<keyword evidence="6 9" id="KW-0411">Iron-sulfur</keyword>
<dbReference type="EMBL" id="CP000448">
    <property type="protein sequence ID" value="ABI69805.1"/>
    <property type="molecule type" value="Genomic_DNA"/>
</dbReference>
<evidence type="ECO:0000256" key="1">
    <source>
        <dbReference type="ARBA" id="ARBA00022722"/>
    </source>
</evidence>